<dbReference type="SUPFAM" id="SSF56204">
    <property type="entry name" value="Hect, E3 ligase catalytic domain"/>
    <property type="match status" value="1"/>
</dbReference>
<evidence type="ECO:0000256" key="4">
    <source>
        <dbReference type="ARBA" id="ARBA00022786"/>
    </source>
</evidence>
<dbReference type="EC" id="2.3.2.26" evidence="2"/>
<dbReference type="Gene3D" id="3.30.2410.10">
    <property type="entry name" value="Hect, E3 ligase catalytic domain"/>
    <property type="match status" value="1"/>
</dbReference>
<feature type="compositionally biased region" description="Polar residues" evidence="8">
    <location>
        <begin position="352"/>
        <end position="364"/>
    </location>
</feature>
<dbReference type="Gene3D" id="3.90.1750.10">
    <property type="entry name" value="Hect, E3 ligase catalytic domains"/>
    <property type="match status" value="1"/>
</dbReference>
<feature type="active site" description="Glycyl thioester intermediate" evidence="7">
    <location>
        <position position="1512"/>
    </location>
</feature>
<dbReference type="SMART" id="SM00119">
    <property type="entry name" value="HECTc"/>
    <property type="match status" value="1"/>
</dbReference>
<evidence type="ECO:0000256" key="1">
    <source>
        <dbReference type="ARBA" id="ARBA00000885"/>
    </source>
</evidence>
<dbReference type="Pfam" id="PF00632">
    <property type="entry name" value="HECT"/>
    <property type="match status" value="1"/>
</dbReference>
<feature type="compositionally biased region" description="Basic and acidic residues" evidence="8">
    <location>
        <begin position="667"/>
        <end position="684"/>
    </location>
</feature>
<keyword evidence="4 7" id="KW-0833">Ubl conjugation pathway</keyword>
<evidence type="ECO:0000256" key="5">
    <source>
        <dbReference type="ARBA" id="ARBA00057703"/>
    </source>
</evidence>
<feature type="region of interest" description="Disordered" evidence="8">
    <location>
        <begin position="732"/>
        <end position="754"/>
    </location>
</feature>
<evidence type="ECO:0000256" key="2">
    <source>
        <dbReference type="ARBA" id="ARBA00012485"/>
    </source>
</evidence>
<dbReference type="STRING" id="1157962.A0A250XDK0"/>
<dbReference type="InterPro" id="IPR000569">
    <property type="entry name" value="HECT_dom"/>
</dbReference>
<evidence type="ECO:0000313" key="10">
    <source>
        <dbReference type="EMBL" id="GAX81158.1"/>
    </source>
</evidence>
<keyword evidence="3" id="KW-0808">Transferase</keyword>
<evidence type="ECO:0000259" key="9">
    <source>
        <dbReference type="PROSITE" id="PS50237"/>
    </source>
</evidence>
<feature type="domain" description="HECT" evidence="9">
    <location>
        <begin position="1201"/>
        <end position="1544"/>
    </location>
</feature>
<dbReference type="InterPro" id="IPR035983">
    <property type="entry name" value="Hect_E3_ubiquitin_ligase"/>
</dbReference>
<dbReference type="Proteomes" id="UP000232323">
    <property type="component" value="Unassembled WGS sequence"/>
</dbReference>
<comment type="function">
    <text evidence="5">Probable E3 ubiquitin-protein ligase which mediates ubiquitination and subsequent proteasomal degradation of target proteins.</text>
</comment>
<evidence type="ECO:0000256" key="7">
    <source>
        <dbReference type="PROSITE-ProRule" id="PRU00104"/>
    </source>
</evidence>
<comment type="similarity">
    <text evidence="6">Belongs to the UPL family.</text>
</comment>
<proteinExistence type="inferred from homology"/>
<feature type="region of interest" description="Disordered" evidence="8">
    <location>
        <begin position="1"/>
        <end position="31"/>
    </location>
</feature>
<comment type="caution">
    <text evidence="10">The sequence shown here is derived from an EMBL/GenBank/DDBJ whole genome shotgun (WGS) entry which is preliminary data.</text>
</comment>
<gene>
    <name evidence="10" type="ORF">CEUSTIGMA_g8591.t1</name>
</gene>
<feature type="compositionally biased region" description="Low complexity" evidence="8">
    <location>
        <begin position="744"/>
        <end position="754"/>
    </location>
</feature>
<dbReference type="GO" id="GO:0000209">
    <property type="term" value="P:protein polyubiquitination"/>
    <property type="evidence" value="ECO:0007669"/>
    <property type="project" value="InterPro"/>
</dbReference>
<organism evidence="10 11">
    <name type="scientific">Chlamydomonas eustigma</name>
    <dbReference type="NCBI Taxonomy" id="1157962"/>
    <lineage>
        <taxon>Eukaryota</taxon>
        <taxon>Viridiplantae</taxon>
        <taxon>Chlorophyta</taxon>
        <taxon>core chlorophytes</taxon>
        <taxon>Chlorophyceae</taxon>
        <taxon>CS clade</taxon>
        <taxon>Chlamydomonadales</taxon>
        <taxon>Chlamydomonadaceae</taxon>
        <taxon>Chlamydomonas</taxon>
    </lineage>
</organism>
<dbReference type="EMBL" id="BEGY01000061">
    <property type="protein sequence ID" value="GAX81158.1"/>
    <property type="molecule type" value="Genomic_DNA"/>
</dbReference>
<feature type="region of interest" description="Disordered" evidence="8">
    <location>
        <begin position="664"/>
        <end position="686"/>
    </location>
</feature>
<sequence length="1544" mass="167525">MFNGTVGARKKVSLGGKSQKEGSRDDVLEKSRLERERRRREKIEDASARLIQARWRIHKEWKQFKTTCLDSWNLQFGPKAELADLESLDVASSFLRFFPVFLDVRNFDHLQKLAGICSFLVRTLRTSEGVIQFAARWGSCSHLILLRLSRLSTLILTALHFHRGIFATVLSKPRKQALQSISSMPADAPPSTTKGPTSHACLDNFGQDTMNEWESSFVAVALAEFLTMMLSSTPQMWAPAASVAPDSLPTVEEGSRYSYLYLPSEKAPSSFSATAALHSATIDSKQVQRAPAGRMASSIPAAIAAGLSRCGGVGMLRSLLLATLEKSEETLPAVNHVDTDGDVQMSEADASSAATTRANVNKPGSTDAYGSAGRVVSVTQQRAVSYMETLCTQIVVRILALPQIPAAGATTSTVPTSERRKDPVPAGPARMPSASFLHLLCLPGLWHRVAPSLVPVAPRIVRQAVSEVSAILFRRCILNLQDEASNTFTISSQQLTGLQREEDVGALVAELPEDGPGAKAGAMAALLANIIEVGVKVLLTVTPLEGGQQQQQQQQQASMTVALDLVRTLRVGLSLLPLSPFFQAAAELSLPSASSGITITGAQAGNRTARSAFTASLSSSAAEEAAAAAAAAAADEVALTREVLVAPTITGGFASASTAAAATASRGKTEEGAFEDDVHHRGDSDDAVEGIDQDDSVVMTNVMRLTWRQPPSPTTHLGTTVVVGASSSTTASAALPSYPPSTSPPSSQSLLHTSRPPPYLVSSIQSLWESQTGRFLISQLLGVLLPATTQEAVQKLRSTGTNELQYLEGGFELCLLLRQLIALPAHRHRLLLYLAVTGNLVQRLWFSVLKPCRQIDMRLSMSSANFQPSAWGRMSESMASASCVGVTDLSTSTSSSKTTSVTVLPSSGQPNRGTSQTRWMVMLGVTSLVFSSHIMTADLDDFYMHGRPLPMTELYNANAPGEGFLALLRDALFQLLWQQHNSSSVDSSSSSIAAVAPASSNMTSSLSISLNSSSKVQLQQRAASASLVATRGASVMPQARVLRRELCEAGGRLYCQLYDRSCRHYFAPPATFHAVGLLTEQFLQEALNSRLPSGELNERARVWQMLRHAPCLVPFQDRARFFQTEVAEDRQVHYAMQQQGQSQRIAAMLAAEEAAFSGEISPQQLMIHQHQIATSAGGAHRFVSIRRGQLLEDGYQGLAPLGESLKGKVRVQFIDEHGTPEAGVDGGGLFKDFMESLIKEAFNSEQGLFASTSANELYPNPAAFSKVPDAPQLLEFMGRMLGKALYEGILVELRFAAFFLKQFRLGSRCDVNDLPTLDMQLYRNLMMLRQYKGDVADLSLTFTVNASASGQQNLEVELKPGGRDIAVTKDNVVEYIHRVSDFRLNQQPRGPTAAFLKGFFALVRPQWVSMFNAEELQLLMGGSEEGLNLEDMKRNINYEGGYHEDHPVVKLFWEAVESFTTSQQRDLLRFVTSCSRAPLLGFKYLEPRICIYLAGSTLDDHAPDRLPTAATCMNMLKLPPYRSLEAMTNKLLYAIQSGAGFDLS</sequence>
<dbReference type="OrthoDB" id="8068875at2759"/>
<keyword evidence="11" id="KW-1185">Reference proteome</keyword>
<feature type="region of interest" description="Disordered" evidence="8">
    <location>
        <begin position="345"/>
        <end position="365"/>
    </location>
</feature>
<evidence type="ECO:0000256" key="8">
    <source>
        <dbReference type="SAM" id="MobiDB-lite"/>
    </source>
</evidence>
<accession>A0A250XDK0</accession>
<dbReference type="FunFam" id="3.30.2410.10:FF:000011">
    <property type="entry name" value="Putative Ubiquitin-protein ligase E3C"/>
    <property type="match status" value="1"/>
</dbReference>
<name>A0A250XDK0_9CHLO</name>
<evidence type="ECO:0000313" key="11">
    <source>
        <dbReference type="Proteomes" id="UP000232323"/>
    </source>
</evidence>
<comment type="catalytic activity">
    <reaction evidence="1">
        <text>S-ubiquitinyl-[E2 ubiquitin-conjugating enzyme]-L-cysteine + [acceptor protein]-L-lysine = [E2 ubiquitin-conjugating enzyme]-L-cysteine + N(6)-ubiquitinyl-[acceptor protein]-L-lysine.</text>
        <dbReference type="EC" id="2.3.2.26"/>
    </reaction>
</comment>
<evidence type="ECO:0000256" key="3">
    <source>
        <dbReference type="ARBA" id="ARBA00022679"/>
    </source>
</evidence>
<dbReference type="FunFam" id="3.30.2160.10:FF:000002">
    <property type="entry name" value="Putative Ubiquitin-protein ligase E3C"/>
    <property type="match status" value="1"/>
</dbReference>
<dbReference type="Gene3D" id="3.30.2160.10">
    <property type="entry name" value="Hect, E3 ligase catalytic domain"/>
    <property type="match status" value="1"/>
</dbReference>
<feature type="region of interest" description="Disordered" evidence="8">
    <location>
        <begin position="409"/>
        <end position="428"/>
    </location>
</feature>
<dbReference type="InterPro" id="IPR044611">
    <property type="entry name" value="E3A/B/C-like"/>
</dbReference>
<dbReference type="PANTHER" id="PTHR45700:SF6">
    <property type="entry name" value="E3 UBIQUITIN-PROTEIN LIGASE UPL6"/>
    <property type="match status" value="1"/>
</dbReference>
<feature type="compositionally biased region" description="Basic and acidic residues" evidence="8">
    <location>
        <begin position="18"/>
        <end position="31"/>
    </location>
</feature>
<dbReference type="PROSITE" id="PS50237">
    <property type="entry name" value="HECT"/>
    <property type="match status" value="1"/>
</dbReference>
<dbReference type="GO" id="GO:0061630">
    <property type="term" value="F:ubiquitin protein ligase activity"/>
    <property type="evidence" value="ECO:0007669"/>
    <property type="project" value="UniProtKB-EC"/>
</dbReference>
<dbReference type="GO" id="GO:0006511">
    <property type="term" value="P:ubiquitin-dependent protein catabolic process"/>
    <property type="evidence" value="ECO:0007669"/>
    <property type="project" value="TreeGrafter"/>
</dbReference>
<dbReference type="CDD" id="cd00078">
    <property type="entry name" value="HECTc"/>
    <property type="match status" value="1"/>
</dbReference>
<evidence type="ECO:0000256" key="6">
    <source>
        <dbReference type="ARBA" id="ARBA00061247"/>
    </source>
</evidence>
<reference evidence="10 11" key="1">
    <citation type="submission" date="2017-08" db="EMBL/GenBank/DDBJ databases">
        <title>Acidophilic green algal genome provides insights into adaptation to an acidic environment.</title>
        <authorList>
            <person name="Hirooka S."/>
            <person name="Hirose Y."/>
            <person name="Kanesaki Y."/>
            <person name="Higuchi S."/>
            <person name="Fujiwara T."/>
            <person name="Onuma R."/>
            <person name="Era A."/>
            <person name="Ohbayashi R."/>
            <person name="Uzuka A."/>
            <person name="Nozaki H."/>
            <person name="Yoshikawa H."/>
            <person name="Miyagishima S.Y."/>
        </authorList>
    </citation>
    <scope>NUCLEOTIDE SEQUENCE [LARGE SCALE GENOMIC DNA]</scope>
    <source>
        <strain evidence="10 11">NIES-2499</strain>
    </source>
</reference>
<protein>
    <recommendedName>
        <fullName evidence="2">HECT-type E3 ubiquitin transferase</fullName>
        <ecNumber evidence="2">2.3.2.26</ecNumber>
    </recommendedName>
</protein>
<dbReference type="PANTHER" id="PTHR45700">
    <property type="entry name" value="UBIQUITIN-PROTEIN LIGASE E3C"/>
    <property type="match status" value="1"/>
</dbReference>